<keyword evidence="6" id="KW-0804">Transcription</keyword>
<dbReference type="GO" id="GO:0045943">
    <property type="term" value="P:positive regulation of transcription by RNA polymerase I"/>
    <property type="evidence" value="ECO:0007669"/>
    <property type="project" value="InterPro"/>
</dbReference>
<dbReference type="PANTHER" id="PTHR44215">
    <property type="entry name" value="WD REPEAT-CONTAINING PROTEIN 75"/>
    <property type="match status" value="1"/>
</dbReference>
<proteinExistence type="predicted"/>
<feature type="repeat" description="WD" evidence="8">
    <location>
        <begin position="157"/>
        <end position="198"/>
    </location>
</feature>
<dbReference type="Pfam" id="PF23869">
    <property type="entry name" value="Beta-prop_WDR75_1st"/>
    <property type="match status" value="1"/>
</dbReference>
<dbReference type="GO" id="GO:2000234">
    <property type="term" value="P:positive regulation of rRNA processing"/>
    <property type="evidence" value="ECO:0007669"/>
    <property type="project" value="TreeGrafter"/>
</dbReference>
<dbReference type="EMBL" id="CAJOAX010013476">
    <property type="protein sequence ID" value="CAF4131136.1"/>
    <property type="molecule type" value="Genomic_DNA"/>
</dbReference>
<protein>
    <submittedName>
        <fullName evidence="9">Uncharacterized protein</fullName>
    </submittedName>
</protein>
<evidence type="ECO:0000256" key="6">
    <source>
        <dbReference type="ARBA" id="ARBA00023163"/>
    </source>
</evidence>
<dbReference type="SUPFAM" id="SSF50978">
    <property type="entry name" value="WD40 repeat-like"/>
    <property type="match status" value="1"/>
</dbReference>
<reference evidence="9" key="1">
    <citation type="submission" date="2021-02" db="EMBL/GenBank/DDBJ databases">
        <authorList>
            <person name="Nowell W R."/>
        </authorList>
    </citation>
    <scope>NUCLEOTIDE SEQUENCE</scope>
</reference>
<evidence type="ECO:0000256" key="4">
    <source>
        <dbReference type="ARBA" id="ARBA00022574"/>
    </source>
</evidence>
<dbReference type="InterPro" id="IPR001680">
    <property type="entry name" value="WD40_rpt"/>
</dbReference>
<keyword evidence="4 8" id="KW-0853">WD repeat</keyword>
<evidence type="ECO:0000256" key="1">
    <source>
        <dbReference type="ARBA" id="ARBA00004604"/>
    </source>
</evidence>
<comment type="caution">
    <text evidence="9">The sequence shown here is derived from an EMBL/GenBank/DDBJ whole genome shotgun (WGS) entry which is preliminary data.</text>
</comment>
<evidence type="ECO:0000256" key="5">
    <source>
        <dbReference type="ARBA" id="ARBA00022737"/>
    </source>
</evidence>
<dbReference type="PANTHER" id="PTHR44215:SF1">
    <property type="entry name" value="WD REPEAT-CONTAINING PROTEIN 75"/>
    <property type="match status" value="1"/>
</dbReference>
<evidence type="ECO:0000256" key="3">
    <source>
        <dbReference type="ARBA" id="ARBA00022552"/>
    </source>
</evidence>
<evidence type="ECO:0000256" key="8">
    <source>
        <dbReference type="PROSITE-ProRule" id="PRU00221"/>
    </source>
</evidence>
<gene>
    <name evidence="9" type="ORF">OTI717_LOCUS35283</name>
</gene>
<dbReference type="InterPro" id="IPR015943">
    <property type="entry name" value="WD40/YVTN_repeat-like_dom_sf"/>
</dbReference>
<keyword evidence="7" id="KW-0539">Nucleus</keyword>
<evidence type="ECO:0000313" key="10">
    <source>
        <dbReference type="Proteomes" id="UP000663823"/>
    </source>
</evidence>
<dbReference type="Gene3D" id="2.130.10.10">
    <property type="entry name" value="YVTN repeat-like/Quinoprotein amine dehydrogenase"/>
    <property type="match status" value="2"/>
</dbReference>
<sequence>MSQQDTNKQTSMNAINNNSSCIANQRYVFTIGDGCVYVWIVKTGECLRLINHNTNSTDQQTIVSIAINPNNRLPIFLFISLKKKYEDGILIHGEFGIFINADGTIIYILNIKTNQLKTHAITKQNLSYHDKIICSQIHPNEECLALGTQSEPTVSYLHWHSLPVLCLSFSTDGSYLLSGGHECVLVKWLFRKSEPTFRPRLGAPIIYVTSSNNQTFYACTHSDNTLHLIGSNLSIQRTIGGINHMFLPQQASLPAGIHAFNCQQALVMKSGKPDYLQFTSSDNGKLLYNLDIVGENYVSPNEIAEQCIFTDIKRLAIDPSDLFLIFIKK</sequence>
<keyword evidence="5" id="KW-0677">Repeat</keyword>
<dbReference type="PROSITE" id="PS50082">
    <property type="entry name" value="WD_REPEATS_2"/>
    <property type="match status" value="1"/>
</dbReference>
<evidence type="ECO:0000256" key="2">
    <source>
        <dbReference type="ARBA" id="ARBA00022517"/>
    </source>
</evidence>
<dbReference type="InterPro" id="IPR053826">
    <property type="entry name" value="WDR75"/>
</dbReference>
<dbReference type="GO" id="GO:0003723">
    <property type="term" value="F:RNA binding"/>
    <property type="evidence" value="ECO:0007669"/>
    <property type="project" value="InterPro"/>
</dbReference>
<dbReference type="GO" id="GO:0032040">
    <property type="term" value="C:small-subunit processome"/>
    <property type="evidence" value="ECO:0007669"/>
    <property type="project" value="InterPro"/>
</dbReference>
<dbReference type="GO" id="GO:0006364">
    <property type="term" value="P:rRNA processing"/>
    <property type="evidence" value="ECO:0007669"/>
    <property type="project" value="UniProtKB-KW"/>
</dbReference>
<keyword evidence="2" id="KW-0690">Ribosome biogenesis</keyword>
<dbReference type="AlphaFoldDB" id="A0A819X1Z0"/>
<dbReference type="InterPro" id="IPR036322">
    <property type="entry name" value="WD40_repeat_dom_sf"/>
</dbReference>
<comment type="subcellular location">
    <subcellularLocation>
        <location evidence="1">Nucleus</location>
        <location evidence="1">Nucleolus</location>
    </subcellularLocation>
</comment>
<name>A0A819X1Z0_9BILA</name>
<dbReference type="Proteomes" id="UP000663823">
    <property type="component" value="Unassembled WGS sequence"/>
</dbReference>
<keyword evidence="3" id="KW-0698">rRNA processing</keyword>
<organism evidence="9 10">
    <name type="scientific">Rotaria sordida</name>
    <dbReference type="NCBI Taxonomy" id="392033"/>
    <lineage>
        <taxon>Eukaryota</taxon>
        <taxon>Metazoa</taxon>
        <taxon>Spiralia</taxon>
        <taxon>Gnathifera</taxon>
        <taxon>Rotifera</taxon>
        <taxon>Eurotatoria</taxon>
        <taxon>Bdelloidea</taxon>
        <taxon>Philodinida</taxon>
        <taxon>Philodinidae</taxon>
        <taxon>Rotaria</taxon>
    </lineage>
</organism>
<accession>A0A819X1Z0</accession>
<evidence type="ECO:0000313" key="9">
    <source>
        <dbReference type="EMBL" id="CAF4131136.1"/>
    </source>
</evidence>
<evidence type="ECO:0000256" key="7">
    <source>
        <dbReference type="ARBA" id="ARBA00023242"/>
    </source>
</evidence>